<dbReference type="PANTHER" id="PTHR45431:SF3">
    <property type="entry name" value="RHODANESE-LIKE DOMAIN-CONTAINING PROTEIN 15, CHLOROPLASTIC"/>
    <property type="match status" value="1"/>
</dbReference>
<proteinExistence type="predicted"/>
<accession>A0A939LY47</accession>
<dbReference type="RefSeq" id="WP_208047072.1">
    <property type="nucleotide sequence ID" value="NZ_JAGDYL010000047.1"/>
</dbReference>
<dbReference type="InterPro" id="IPR052367">
    <property type="entry name" value="Thiosulfate_ST/Rhodanese-like"/>
</dbReference>
<dbReference type="Pfam" id="PF00581">
    <property type="entry name" value="Rhodanese"/>
    <property type="match status" value="1"/>
</dbReference>
<reference evidence="3" key="1">
    <citation type="submission" date="2021-03" db="EMBL/GenBank/DDBJ databases">
        <title>Leucobacter chromiisoli sp. nov., isolated from chromium-containing soil of chemical plant.</title>
        <authorList>
            <person name="Xu Z."/>
        </authorList>
    </citation>
    <scope>NUCLEOTIDE SEQUENCE</scope>
    <source>
        <strain evidence="3">A2</strain>
    </source>
</reference>
<dbReference type="Gene3D" id="3.40.250.10">
    <property type="entry name" value="Rhodanese-like domain"/>
    <property type="match status" value="1"/>
</dbReference>
<keyword evidence="1" id="KW-0732">Signal</keyword>
<keyword evidence="4" id="KW-1185">Reference proteome</keyword>
<organism evidence="3 4">
    <name type="scientific">Leucobacter ruminantium</name>
    <dbReference type="NCBI Taxonomy" id="1289170"/>
    <lineage>
        <taxon>Bacteria</taxon>
        <taxon>Bacillati</taxon>
        <taxon>Actinomycetota</taxon>
        <taxon>Actinomycetes</taxon>
        <taxon>Micrococcales</taxon>
        <taxon>Microbacteriaceae</taxon>
        <taxon>Leucobacter</taxon>
    </lineage>
</organism>
<protein>
    <submittedName>
        <fullName evidence="3">Rhodanese-like domain-containing protein</fullName>
    </submittedName>
</protein>
<sequence length="127" mass="13338">MRRTLTKIVLPLTACGLALGLQACTSAPASETKPEVSADAIILDVRTPEEYAAGHLDGAKLLDFNAGAVAEAIPNLDPDAEYLIYCRSGNRAGQAITLMEQAGFPNLTNLGSLKQAARITGLVITEQ</sequence>
<feature type="chain" id="PRO_5039117648" evidence="1">
    <location>
        <begin position="24"/>
        <end position="127"/>
    </location>
</feature>
<dbReference type="AlphaFoldDB" id="A0A939LY47"/>
<dbReference type="InterPro" id="IPR001763">
    <property type="entry name" value="Rhodanese-like_dom"/>
</dbReference>
<dbReference type="SMART" id="SM00450">
    <property type="entry name" value="RHOD"/>
    <property type="match status" value="1"/>
</dbReference>
<dbReference type="PROSITE" id="PS50206">
    <property type="entry name" value="RHODANESE_3"/>
    <property type="match status" value="1"/>
</dbReference>
<feature type="signal peptide" evidence="1">
    <location>
        <begin position="1"/>
        <end position="23"/>
    </location>
</feature>
<dbReference type="InterPro" id="IPR036873">
    <property type="entry name" value="Rhodanese-like_dom_sf"/>
</dbReference>
<dbReference type="Proteomes" id="UP000664398">
    <property type="component" value="Unassembled WGS sequence"/>
</dbReference>
<name>A0A939LY47_9MICO</name>
<dbReference type="PANTHER" id="PTHR45431">
    <property type="entry name" value="RHODANESE-LIKE DOMAIN-CONTAINING PROTEIN 15, CHLOROPLASTIC"/>
    <property type="match status" value="1"/>
</dbReference>
<dbReference type="CDD" id="cd00158">
    <property type="entry name" value="RHOD"/>
    <property type="match status" value="1"/>
</dbReference>
<evidence type="ECO:0000259" key="2">
    <source>
        <dbReference type="PROSITE" id="PS50206"/>
    </source>
</evidence>
<evidence type="ECO:0000256" key="1">
    <source>
        <dbReference type="SAM" id="SignalP"/>
    </source>
</evidence>
<dbReference type="PROSITE" id="PS51257">
    <property type="entry name" value="PROKAR_LIPOPROTEIN"/>
    <property type="match status" value="1"/>
</dbReference>
<gene>
    <name evidence="3" type="ORF">J4H91_15080</name>
</gene>
<dbReference type="SUPFAM" id="SSF52821">
    <property type="entry name" value="Rhodanese/Cell cycle control phosphatase"/>
    <property type="match status" value="1"/>
</dbReference>
<evidence type="ECO:0000313" key="3">
    <source>
        <dbReference type="EMBL" id="MBO1806622.1"/>
    </source>
</evidence>
<comment type="caution">
    <text evidence="3">The sequence shown here is derived from an EMBL/GenBank/DDBJ whole genome shotgun (WGS) entry which is preliminary data.</text>
</comment>
<feature type="domain" description="Rhodanese" evidence="2">
    <location>
        <begin position="36"/>
        <end position="125"/>
    </location>
</feature>
<dbReference type="EMBL" id="JAGDYL010000047">
    <property type="protein sequence ID" value="MBO1806622.1"/>
    <property type="molecule type" value="Genomic_DNA"/>
</dbReference>
<evidence type="ECO:0000313" key="4">
    <source>
        <dbReference type="Proteomes" id="UP000664398"/>
    </source>
</evidence>